<feature type="compositionally biased region" description="Basic and acidic residues" evidence="3">
    <location>
        <begin position="48"/>
        <end position="60"/>
    </location>
</feature>
<dbReference type="Proteomes" id="UP000789342">
    <property type="component" value="Unassembled WGS sequence"/>
</dbReference>
<sequence length="482" mass="55852">MATLNKKNNTLAKALTELSNPAPIDVDPEEFGETFRTYDFDQNDSGEENEKLDSSSLGRDHYVQVGKSSLRNLQFVLDDPNDEESENGDLDEIGSSDAAGDLSNDEDDVGNSEFDRESDMPLNKDPSVLDELRKIEEDERHLLKKISRSAKEDITKGRHVKTQINLWDTFLDTRIHLQKAVSIANKLPQPNMYSHYLTTETESVIKETQDELRGLVDSLVDLRKDLYRENEIVEINENVANSRKRHQEDDDYAEYLWKDIQEMHNMFLPHRTQIIEKWNNKVQIASGIPLNKKFKAINQSANVQIEQALGDRERLVKRTQLKRNSDKILGKDEQKLQDNDDSKKHDEQLFNYDLEIFDDTDFYQQLLRELIESRMIDTDDPVAFTMRWAALKQTKQKKKKVDTKSSKGRRMRYHVQEKLQNFMVPIPAGTWHDDMIDELYTSLLGKNFNDGVDVNDNEGVQLEREHNDSNIESGLDGLRIFG</sequence>
<dbReference type="GO" id="GO:0005730">
    <property type="term" value="C:nucleolus"/>
    <property type="evidence" value="ECO:0007669"/>
    <property type="project" value="TreeGrafter"/>
</dbReference>
<feature type="region of interest" description="Disordered" evidence="3">
    <location>
        <begin position="15"/>
        <end position="60"/>
    </location>
</feature>
<dbReference type="InterPro" id="IPR025160">
    <property type="entry name" value="AATF"/>
</dbReference>
<name>A0A9N9B910_9GLOM</name>
<dbReference type="Pfam" id="PF08164">
    <property type="entry name" value="TRAUB"/>
    <property type="match status" value="1"/>
</dbReference>
<evidence type="ECO:0000313" key="7">
    <source>
        <dbReference type="Proteomes" id="UP000789342"/>
    </source>
</evidence>
<dbReference type="PANTHER" id="PTHR15565">
    <property type="entry name" value="AATF PROTEIN APOPTOSIS ANTAGONIZING TRANSCRIPTION FACTOR"/>
    <property type="match status" value="1"/>
</dbReference>
<evidence type="ECO:0000256" key="2">
    <source>
        <dbReference type="ARBA" id="ARBA00013850"/>
    </source>
</evidence>
<dbReference type="PANTHER" id="PTHR15565:SF0">
    <property type="entry name" value="PROTEIN AATF"/>
    <property type="match status" value="1"/>
</dbReference>
<evidence type="ECO:0000259" key="5">
    <source>
        <dbReference type="Pfam" id="PF13339"/>
    </source>
</evidence>
<comment type="similarity">
    <text evidence="1">Belongs to the AATF family.</text>
</comment>
<dbReference type="GO" id="GO:0000462">
    <property type="term" value="P:maturation of SSU-rRNA from tricistronic rRNA transcript (SSU-rRNA, 5.8S rRNA, LSU-rRNA)"/>
    <property type="evidence" value="ECO:0007669"/>
    <property type="project" value="TreeGrafter"/>
</dbReference>
<organism evidence="6 7">
    <name type="scientific">Acaulospora morrowiae</name>
    <dbReference type="NCBI Taxonomy" id="94023"/>
    <lineage>
        <taxon>Eukaryota</taxon>
        <taxon>Fungi</taxon>
        <taxon>Fungi incertae sedis</taxon>
        <taxon>Mucoromycota</taxon>
        <taxon>Glomeromycotina</taxon>
        <taxon>Glomeromycetes</taxon>
        <taxon>Diversisporales</taxon>
        <taxon>Acaulosporaceae</taxon>
        <taxon>Acaulospora</taxon>
    </lineage>
</organism>
<feature type="region of interest" description="Disordered" evidence="3">
    <location>
        <begin position="79"/>
        <end position="128"/>
    </location>
</feature>
<keyword evidence="7" id="KW-1185">Reference proteome</keyword>
<protein>
    <recommendedName>
        <fullName evidence="2">Protein BFR2</fullName>
    </recommendedName>
</protein>
<feature type="domain" description="AATF leucine zipper-containing" evidence="5">
    <location>
        <begin position="153"/>
        <end position="281"/>
    </location>
</feature>
<evidence type="ECO:0000256" key="1">
    <source>
        <dbReference type="ARBA" id="ARBA00008966"/>
    </source>
</evidence>
<dbReference type="AlphaFoldDB" id="A0A9N9B910"/>
<accession>A0A9N9B910</accession>
<reference evidence="6" key="1">
    <citation type="submission" date="2021-06" db="EMBL/GenBank/DDBJ databases">
        <authorList>
            <person name="Kallberg Y."/>
            <person name="Tangrot J."/>
            <person name="Rosling A."/>
        </authorList>
    </citation>
    <scope>NUCLEOTIDE SEQUENCE</scope>
    <source>
        <strain evidence="6">CL551</strain>
    </source>
</reference>
<comment type="caution">
    <text evidence="6">The sequence shown here is derived from an EMBL/GenBank/DDBJ whole genome shotgun (WGS) entry which is preliminary data.</text>
</comment>
<dbReference type="EMBL" id="CAJVPV010003678">
    <property type="protein sequence ID" value="CAG8557439.1"/>
    <property type="molecule type" value="Genomic_DNA"/>
</dbReference>
<gene>
    <name evidence="6" type="ORF">AMORRO_LOCUS5858</name>
</gene>
<feature type="compositionally biased region" description="Acidic residues" evidence="3">
    <location>
        <begin position="79"/>
        <end position="94"/>
    </location>
</feature>
<dbReference type="InterPro" id="IPR012617">
    <property type="entry name" value="AATF_C"/>
</dbReference>
<proteinExistence type="inferred from homology"/>
<dbReference type="InterPro" id="IPR039223">
    <property type="entry name" value="AATF/Bfr2"/>
</dbReference>
<evidence type="ECO:0000313" key="6">
    <source>
        <dbReference type="EMBL" id="CAG8557439.1"/>
    </source>
</evidence>
<evidence type="ECO:0000256" key="3">
    <source>
        <dbReference type="SAM" id="MobiDB-lite"/>
    </source>
</evidence>
<evidence type="ECO:0000259" key="4">
    <source>
        <dbReference type="Pfam" id="PF08164"/>
    </source>
</evidence>
<feature type="domain" description="Apoptosis-antagonizing transcription factor C-terminal" evidence="4">
    <location>
        <begin position="363"/>
        <end position="444"/>
    </location>
</feature>
<dbReference type="Pfam" id="PF13339">
    <property type="entry name" value="AATF-Che1"/>
    <property type="match status" value="1"/>
</dbReference>
<dbReference type="OrthoDB" id="5783963at2759"/>